<dbReference type="Proteomes" id="UP000035929">
    <property type="component" value="Unassembled WGS sequence"/>
</dbReference>
<proteinExistence type="predicted"/>
<organism evidence="2 3">
    <name type="scientific">Methylobacterium aquaticum</name>
    <dbReference type="NCBI Taxonomy" id="270351"/>
    <lineage>
        <taxon>Bacteria</taxon>
        <taxon>Pseudomonadati</taxon>
        <taxon>Pseudomonadota</taxon>
        <taxon>Alphaproteobacteria</taxon>
        <taxon>Hyphomicrobiales</taxon>
        <taxon>Methylobacteriaceae</taxon>
        <taxon>Methylobacterium</taxon>
    </lineage>
</organism>
<evidence type="ECO:0000313" key="3">
    <source>
        <dbReference type="Proteomes" id="UP000035929"/>
    </source>
</evidence>
<evidence type="ECO:0008006" key="4">
    <source>
        <dbReference type="Google" id="ProtNLM"/>
    </source>
</evidence>
<evidence type="ECO:0000313" key="2">
    <source>
        <dbReference type="EMBL" id="KMO28465.1"/>
    </source>
</evidence>
<protein>
    <recommendedName>
        <fullName evidence="4">Lysozyme inhibitor LprI N-terminal domain-containing protein</fullName>
    </recommendedName>
</protein>
<sequence length="163" mass="18347">MAYRREALAFGAVLAAAVFAPGLAEAQGRDRCHDYATGMVAQDQRARGLRCPGWTSHSNYDNHYGWCQKQTPQRVQQAIANWQSRFQSCEFAASGSPAAKADAQRCIAYGDEMVRIDQAARGQACQGWTSHANRNIHIQWCQMQTPERVETALTNWRRRLRAC</sequence>
<dbReference type="AlphaFoldDB" id="A0A0J6S006"/>
<dbReference type="OrthoDB" id="9924285at2"/>
<gene>
    <name evidence="2" type="ORF">VP06_27455</name>
</gene>
<accession>A0A0J6S006</accession>
<dbReference type="RefSeq" id="WP_048466967.1">
    <property type="nucleotide sequence ID" value="NZ_JBNTQU010000027.1"/>
</dbReference>
<feature type="signal peptide" evidence="1">
    <location>
        <begin position="1"/>
        <end position="26"/>
    </location>
</feature>
<name>A0A0J6S006_9HYPH</name>
<keyword evidence="1" id="KW-0732">Signal</keyword>
<reference evidence="2 3" key="1">
    <citation type="submission" date="2015-03" db="EMBL/GenBank/DDBJ databases">
        <title>Genome sequencing of Methylobacterium aquaticum DSM16371 type strain.</title>
        <authorList>
            <person name="Chaudhry V."/>
            <person name="Patil P.B."/>
        </authorList>
    </citation>
    <scope>NUCLEOTIDE SEQUENCE [LARGE SCALE GENOMIC DNA]</scope>
    <source>
        <strain evidence="2 3">DSM 16371</strain>
    </source>
</reference>
<evidence type="ECO:0000256" key="1">
    <source>
        <dbReference type="SAM" id="SignalP"/>
    </source>
</evidence>
<feature type="chain" id="PRO_5005280811" description="Lysozyme inhibitor LprI N-terminal domain-containing protein" evidence="1">
    <location>
        <begin position="27"/>
        <end position="163"/>
    </location>
</feature>
<dbReference type="PATRIC" id="fig|270351.6.peg.3683"/>
<dbReference type="EMBL" id="LABX01000246">
    <property type="protein sequence ID" value="KMO28465.1"/>
    <property type="molecule type" value="Genomic_DNA"/>
</dbReference>
<comment type="caution">
    <text evidence="2">The sequence shown here is derived from an EMBL/GenBank/DDBJ whole genome shotgun (WGS) entry which is preliminary data.</text>
</comment>